<dbReference type="WBParaSite" id="ES5_v2.g20301.t1">
    <property type="protein sequence ID" value="ES5_v2.g20301.t1"/>
    <property type="gene ID" value="ES5_v2.g20301"/>
</dbReference>
<name>A0AC34FSI9_9BILA</name>
<proteinExistence type="predicted"/>
<sequence length="189" mass="21592">MSRVNASLKRNINISNENDGIVKTPYKASREFGTPLKRANTPQNSLIKPTPKTPGLNLRTNNFFDNAAFTTPIRKPAFEVFEDENDEEETNENMENTSPGPHLSPVEEDDEPDTCVGQPIYHINDEDFNYLKEVEHVDLFDPSIEIFRKIYGDHIVGDVEDFIIQLPISDDEAESESDDDDFFDFLQYA</sequence>
<protein>
    <submittedName>
        <fullName evidence="2">Uncharacterized protein</fullName>
    </submittedName>
</protein>
<evidence type="ECO:0000313" key="2">
    <source>
        <dbReference type="WBParaSite" id="ES5_v2.g20301.t1"/>
    </source>
</evidence>
<accession>A0AC34FSI9</accession>
<dbReference type="Proteomes" id="UP000887579">
    <property type="component" value="Unplaced"/>
</dbReference>
<organism evidence="1 2">
    <name type="scientific">Panagrolaimus sp. ES5</name>
    <dbReference type="NCBI Taxonomy" id="591445"/>
    <lineage>
        <taxon>Eukaryota</taxon>
        <taxon>Metazoa</taxon>
        <taxon>Ecdysozoa</taxon>
        <taxon>Nematoda</taxon>
        <taxon>Chromadorea</taxon>
        <taxon>Rhabditida</taxon>
        <taxon>Tylenchina</taxon>
        <taxon>Panagrolaimomorpha</taxon>
        <taxon>Panagrolaimoidea</taxon>
        <taxon>Panagrolaimidae</taxon>
        <taxon>Panagrolaimus</taxon>
    </lineage>
</organism>
<reference evidence="2" key="1">
    <citation type="submission" date="2022-11" db="UniProtKB">
        <authorList>
            <consortium name="WormBaseParasite"/>
        </authorList>
    </citation>
    <scope>IDENTIFICATION</scope>
</reference>
<evidence type="ECO:0000313" key="1">
    <source>
        <dbReference type="Proteomes" id="UP000887579"/>
    </source>
</evidence>